<accession>A0A4P6EN73</accession>
<reference evidence="2 3" key="1">
    <citation type="submission" date="2019-01" db="EMBL/GenBank/DDBJ databases">
        <title>Genome sequencing of strain 2JSPR-7.</title>
        <authorList>
            <person name="Heo J."/>
            <person name="Kim S.-J."/>
            <person name="Kim J.-S."/>
            <person name="Hong S.-B."/>
            <person name="Kwon S.-W."/>
        </authorList>
    </citation>
    <scope>NUCLEOTIDE SEQUENCE [LARGE SCALE GENOMIC DNA]</scope>
    <source>
        <strain evidence="2 3">2JSPR-7</strain>
    </source>
</reference>
<sequence>MEQVLTLHLRTPLSAGTTVALAQWRPADAADPGVAPDEGFDPGAGPGVGAGLAAGLAAG</sequence>
<evidence type="ECO:0000313" key="2">
    <source>
        <dbReference type="EMBL" id="QAY63925.1"/>
    </source>
</evidence>
<protein>
    <submittedName>
        <fullName evidence="2">Uncharacterized protein</fullName>
    </submittedName>
</protein>
<organism evidence="2 3">
    <name type="scientific">Xylanimonas allomyrinae</name>
    <dbReference type="NCBI Taxonomy" id="2509459"/>
    <lineage>
        <taxon>Bacteria</taxon>
        <taxon>Bacillati</taxon>
        <taxon>Actinomycetota</taxon>
        <taxon>Actinomycetes</taxon>
        <taxon>Micrococcales</taxon>
        <taxon>Promicromonosporaceae</taxon>
        <taxon>Xylanimonas</taxon>
    </lineage>
</organism>
<name>A0A4P6EN73_9MICO</name>
<keyword evidence="3" id="KW-1185">Reference proteome</keyword>
<proteinExistence type="predicted"/>
<dbReference type="AlphaFoldDB" id="A0A4P6EN73"/>
<gene>
    <name evidence="2" type="ORF">ET495_12565</name>
</gene>
<evidence type="ECO:0000313" key="3">
    <source>
        <dbReference type="Proteomes" id="UP000291758"/>
    </source>
</evidence>
<dbReference type="RefSeq" id="WP_129205085.1">
    <property type="nucleotide sequence ID" value="NZ_CP035495.1"/>
</dbReference>
<dbReference type="KEGG" id="xyl:ET495_12565"/>
<dbReference type="EMBL" id="CP035495">
    <property type="protein sequence ID" value="QAY63925.1"/>
    <property type="molecule type" value="Genomic_DNA"/>
</dbReference>
<evidence type="ECO:0000256" key="1">
    <source>
        <dbReference type="SAM" id="MobiDB-lite"/>
    </source>
</evidence>
<dbReference type="Proteomes" id="UP000291758">
    <property type="component" value="Chromosome"/>
</dbReference>
<feature type="region of interest" description="Disordered" evidence="1">
    <location>
        <begin position="29"/>
        <end position="48"/>
    </location>
</feature>